<evidence type="ECO:0000256" key="1">
    <source>
        <dbReference type="SAM" id="Phobius"/>
    </source>
</evidence>
<organism evidence="2 3">
    <name type="scientific">Segatella copri</name>
    <dbReference type="NCBI Taxonomy" id="165179"/>
    <lineage>
        <taxon>Bacteria</taxon>
        <taxon>Pseudomonadati</taxon>
        <taxon>Bacteroidota</taxon>
        <taxon>Bacteroidia</taxon>
        <taxon>Bacteroidales</taxon>
        <taxon>Prevotellaceae</taxon>
        <taxon>Segatella</taxon>
    </lineage>
</organism>
<accession>A0AA92TV11</accession>
<proteinExistence type="predicted"/>
<protein>
    <submittedName>
        <fullName evidence="2">Uncharacterized protein</fullName>
    </submittedName>
</protein>
<feature type="transmembrane region" description="Helical" evidence="1">
    <location>
        <begin position="12"/>
        <end position="42"/>
    </location>
</feature>
<dbReference type="EMBL" id="QSAG01000065">
    <property type="protein sequence ID" value="RGW39045.1"/>
    <property type="molecule type" value="Genomic_DNA"/>
</dbReference>
<keyword evidence="1" id="KW-1133">Transmembrane helix</keyword>
<sequence>MLWKMVIQEYGLYIIIICLLQVVLMDTTIILLPIMVAMVLLLELVQVVEVQEIVILVVEQESIGKRLGSIQEILIRRK</sequence>
<evidence type="ECO:0000313" key="3">
    <source>
        <dbReference type="Proteomes" id="UP000283785"/>
    </source>
</evidence>
<dbReference type="AlphaFoldDB" id="A0AA92TV11"/>
<name>A0AA92TV11_9BACT</name>
<reference evidence="2 3" key="1">
    <citation type="submission" date="2018-08" db="EMBL/GenBank/DDBJ databases">
        <title>A genome reference for cultivated species of the human gut microbiota.</title>
        <authorList>
            <person name="Zou Y."/>
            <person name="Xue W."/>
            <person name="Luo G."/>
        </authorList>
    </citation>
    <scope>NUCLEOTIDE SEQUENCE [LARGE SCALE GENOMIC DNA]</scope>
    <source>
        <strain evidence="2 3">AF12-50</strain>
    </source>
</reference>
<evidence type="ECO:0000313" key="2">
    <source>
        <dbReference type="EMBL" id="RGW39045.1"/>
    </source>
</evidence>
<dbReference type="Proteomes" id="UP000283785">
    <property type="component" value="Unassembled WGS sequence"/>
</dbReference>
<comment type="caution">
    <text evidence="2">The sequence shown here is derived from an EMBL/GenBank/DDBJ whole genome shotgun (WGS) entry which is preliminary data.</text>
</comment>
<keyword evidence="1" id="KW-0812">Transmembrane</keyword>
<keyword evidence="1" id="KW-0472">Membrane</keyword>
<gene>
    <name evidence="2" type="ORF">DWV76_16300</name>
</gene>